<dbReference type="InterPro" id="IPR036397">
    <property type="entry name" value="RNaseH_sf"/>
</dbReference>
<comment type="caution">
    <text evidence="5">The sequence shown here is derived from an EMBL/GenBank/DDBJ whole genome shotgun (WGS) entry which is preliminary data.</text>
</comment>
<dbReference type="InterPro" id="IPR013520">
    <property type="entry name" value="Ribonucl_H"/>
</dbReference>
<evidence type="ECO:0000259" key="4">
    <source>
        <dbReference type="SMART" id="SM00479"/>
    </source>
</evidence>
<evidence type="ECO:0000313" key="6">
    <source>
        <dbReference type="Proteomes" id="UP000264217"/>
    </source>
</evidence>
<name>A0A372NUX5_9SPHI</name>
<proteinExistence type="predicted"/>
<dbReference type="EMBL" id="QWDC01000002">
    <property type="protein sequence ID" value="RFZ93015.1"/>
    <property type="molecule type" value="Genomic_DNA"/>
</dbReference>
<dbReference type="GO" id="GO:0000175">
    <property type="term" value="F:3'-5'-RNA exonuclease activity"/>
    <property type="evidence" value="ECO:0007669"/>
    <property type="project" value="InterPro"/>
</dbReference>
<keyword evidence="3" id="KW-0269">Exonuclease</keyword>
<gene>
    <name evidence="5" type="ORF">D0C36_10180</name>
</gene>
<reference evidence="5 6" key="1">
    <citation type="submission" date="2018-08" db="EMBL/GenBank/DDBJ databases">
        <title>Mucilaginibacter sp. MYSH2.</title>
        <authorList>
            <person name="Seo T."/>
        </authorList>
    </citation>
    <scope>NUCLEOTIDE SEQUENCE [LARGE SCALE GENOMIC DNA]</scope>
    <source>
        <strain evidence="5 6">MYSH2</strain>
    </source>
</reference>
<dbReference type="SMART" id="SM00479">
    <property type="entry name" value="EXOIII"/>
    <property type="match status" value="1"/>
</dbReference>
<accession>A0A372NUX5</accession>
<dbReference type="InterPro" id="IPR012337">
    <property type="entry name" value="RNaseH-like_sf"/>
</dbReference>
<dbReference type="GO" id="GO:0006259">
    <property type="term" value="P:DNA metabolic process"/>
    <property type="evidence" value="ECO:0007669"/>
    <property type="project" value="UniProtKB-ARBA"/>
</dbReference>
<keyword evidence="2" id="KW-0378">Hydrolase</keyword>
<dbReference type="CDD" id="cd06133">
    <property type="entry name" value="ERI-1_3'hExo_like"/>
    <property type="match status" value="1"/>
</dbReference>
<dbReference type="InterPro" id="IPR051274">
    <property type="entry name" value="3-5_Exoribonuclease"/>
</dbReference>
<dbReference type="InterPro" id="IPR047201">
    <property type="entry name" value="ERI-1_3'hExo-like"/>
</dbReference>
<organism evidence="5 6">
    <name type="scientific">Mucilaginibacter conchicola</name>
    <dbReference type="NCBI Taxonomy" id="2303333"/>
    <lineage>
        <taxon>Bacteria</taxon>
        <taxon>Pseudomonadati</taxon>
        <taxon>Bacteroidota</taxon>
        <taxon>Sphingobacteriia</taxon>
        <taxon>Sphingobacteriales</taxon>
        <taxon>Sphingobacteriaceae</taxon>
        <taxon>Mucilaginibacter</taxon>
    </lineage>
</organism>
<dbReference type="Gene3D" id="3.30.420.10">
    <property type="entry name" value="Ribonuclease H-like superfamily/Ribonuclease H"/>
    <property type="match status" value="1"/>
</dbReference>
<evidence type="ECO:0000256" key="1">
    <source>
        <dbReference type="ARBA" id="ARBA00022722"/>
    </source>
</evidence>
<keyword evidence="6" id="KW-1185">Reference proteome</keyword>
<dbReference type="Pfam" id="PF00929">
    <property type="entry name" value="RNase_T"/>
    <property type="match status" value="1"/>
</dbReference>
<protein>
    <submittedName>
        <fullName evidence="5">DNA polymerase III</fullName>
    </submittedName>
</protein>
<evidence type="ECO:0000256" key="3">
    <source>
        <dbReference type="ARBA" id="ARBA00022839"/>
    </source>
</evidence>
<dbReference type="PANTHER" id="PTHR23044">
    <property type="entry name" value="3'-5' EXONUCLEASE ERI1-RELATED"/>
    <property type="match status" value="1"/>
</dbReference>
<evidence type="ECO:0000256" key="2">
    <source>
        <dbReference type="ARBA" id="ARBA00022801"/>
    </source>
</evidence>
<feature type="domain" description="Exonuclease" evidence="4">
    <location>
        <begin position="4"/>
        <end position="179"/>
    </location>
</feature>
<dbReference type="OrthoDB" id="159416at2"/>
<dbReference type="Proteomes" id="UP000264217">
    <property type="component" value="Unassembled WGS sequence"/>
</dbReference>
<keyword evidence="1" id="KW-0540">Nuclease</keyword>
<sequence length="180" mass="20291">MTDEVIIVDLEATCWEQDGAYQKRRSEIIEIGICKLDTYTGEISKSKGILVKPVHSEISRFCTQLTSITPQMVEQDGVSLKEACSMIEATYAPAGLTWCSYGAYDKRMLKEQCALFNVRYPLSGNHINVKELFAEAKRLPKPIGMDRALRLLNLPLEGTHHRGVDDARNIAKILYNILED</sequence>
<evidence type="ECO:0000313" key="5">
    <source>
        <dbReference type="EMBL" id="RFZ93015.1"/>
    </source>
</evidence>
<dbReference type="SUPFAM" id="SSF53098">
    <property type="entry name" value="Ribonuclease H-like"/>
    <property type="match status" value="1"/>
</dbReference>
<dbReference type="GO" id="GO:0003676">
    <property type="term" value="F:nucleic acid binding"/>
    <property type="evidence" value="ECO:0007669"/>
    <property type="project" value="InterPro"/>
</dbReference>
<dbReference type="AlphaFoldDB" id="A0A372NUX5"/>
<dbReference type="PANTHER" id="PTHR23044:SF61">
    <property type="entry name" value="3'-5' EXORIBONUCLEASE 1-RELATED"/>
    <property type="match status" value="1"/>
</dbReference>